<evidence type="ECO:0000256" key="6">
    <source>
        <dbReference type="ARBA" id="ARBA00023136"/>
    </source>
</evidence>
<feature type="transmembrane region" description="Helical" evidence="9">
    <location>
        <begin position="243"/>
        <end position="267"/>
    </location>
</feature>
<comment type="caution">
    <text evidence="10">The sequence shown here is derived from an EMBL/GenBank/DDBJ whole genome shotgun (WGS) entry which is preliminary data.</text>
</comment>
<accession>A0A5J4NAZ5</accession>
<feature type="transmembrane region" description="Helical" evidence="9">
    <location>
        <begin position="158"/>
        <end position="176"/>
    </location>
</feature>
<feature type="transmembrane region" description="Helical" evidence="9">
    <location>
        <begin position="273"/>
        <end position="294"/>
    </location>
</feature>
<keyword evidence="6 9" id="KW-0472">Membrane</keyword>
<sequence length="794" mass="91308">MLCADYFVTPTLLLASCVDIVYIVLIASIPLNIFLPFLIIFVSLFFVCLICLYFRIADSYLYAAHFCFGYSTLLLICIGHYPIPDRRSSVPLISLTLLVCAAFVSATIQHPTSYHRFANICMWLGFTCCSFQHMTPLIPIQINLLLLVHWIVLHQQSYWSFLLFLIDTFVLTFYTVPSRLFTPSIHLVSDVNVSFYLSICFPLLFVYIIYLMRFHWFGLLHSHSSLILRWSKFINAPKLIRSTISFVFGLTQAGALVQSLLCLSISVTGLWRIFVFIPLIPAWCVSHVSSHFIVSHWNRKLTYCNMTCQRRGELQRADLPRAWMAHGFRNMALIAETVHLSAVLSTLFLTLGVVFLYMGDPGLLELCLPIEVCFYSLFRELNRTLGGTCVGYAIVTQPLSNASLSELNDSTTTNSHQLRNEFTERLSSILRSLQTFFHEFFIHDYGKTVAVAEGSALSSNPSEVPMLSKSRLMYNILSFFRHRESTVDIRFDTYLLYYCGPTNYKGDWILEGNFPNPYKLSIFCFLFYVDGSCIDLESLLDAWRLSAEEFGTQPHHCRLLLMLDGLNTDVWYTKLLNWKTQYSVALQTVEIPAQLPPKPTGFLSALRVRLFPPTSYVQLRQLNTVRQVGKFTHYWVSWNIARNRDCLLADYQAHDSEPLACHTEDGVAKSTGPLTSSESRFNILRSVYVTTGHWLTQTRANFTARELRSFWHEVFPSPLQCLLIFFHPLLVAKTQSATSIFQRILKLPVISFSFSIVSKFSTSVWRFYRQLIYPRLRPVELDTGHGFYLLDKRF</sequence>
<dbReference type="EMBL" id="QNGE01004557">
    <property type="protein sequence ID" value="KAA3672774.1"/>
    <property type="molecule type" value="Genomic_DNA"/>
</dbReference>
<evidence type="ECO:0000256" key="2">
    <source>
        <dbReference type="ARBA" id="ARBA00007329"/>
    </source>
</evidence>
<evidence type="ECO:0000256" key="1">
    <source>
        <dbReference type="ARBA" id="ARBA00004232"/>
    </source>
</evidence>
<organism evidence="10 11">
    <name type="scientific">Paragonimus westermani</name>
    <dbReference type="NCBI Taxonomy" id="34504"/>
    <lineage>
        <taxon>Eukaryota</taxon>
        <taxon>Metazoa</taxon>
        <taxon>Spiralia</taxon>
        <taxon>Lophotrochozoa</taxon>
        <taxon>Platyhelminthes</taxon>
        <taxon>Trematoda</taxon>
        <taxon>Digenea</taxon>
        <taxon>Plagiorchiida</taxon>
        <taxon>Troglotremata</taxon>
        <taxon>Troglotrematidae</taxon>
        <taxon>Paragonimus</taxon>
    </lineage>
</organism>
<dbReference type="GO" id="GO:0031965">
    <property type="term" value="C:nuclear membrane"/>
    <property type="evidence" value="ECO:0007669"/>
    <property type="project" value="UniProtKB-SubCell"/>
</dbReference>
<keyword evidence="4 9" id="KW-0812">Transmembrane</keyword>
<evidence type="ECO:0000256" key="3">
    <source>
        <dbReference type="ARBA" id="ARBA00014572"/>
    </source>
</evidence>
<keyword evidence="7" id="KW-0325">Glycoprotein</keyword>
<feature type="transmembrane region" description="Helical" evidence="9">
    <location>
        <begin position="338"/>
        <end position="358"/>
    </location>
</feature>
<feature type="transmembrane region" description="Helical" evidence="9">
    <location>
        <begin position="61"/>
        <end position="83"/>
    </location>
</feature>
<comment type="similarity">
    <text evidence="2">Belongs to the TMEM168 family.</text>
</comment>
<dbReference type="Proteomes" id="UP000324629">
    <property type="component" value="Unassembled WGS sequence"/>
</dbReference>
<evidence type="ECO:0000313" key="11">
    <source>
        <dbReference type="Proteomes" id="UP000324629"/>
    </source>
</evidence>
<keyword evidence="5 9" id="KW-1133">Transmembrane helix</keyword>
<keyword evidence="11" id="KW-1185">Reference proteome</keyword>
<keyword evidence="8" id="KW-0539">Nucleus</keyword>
<dbReference type="InterPro" id="IPR029713">
    <property type="entry name" value="TMEM168"/>
</dbReference>
<evidence type="ECO:0000256" key="7">
    <source>
        <dbReference type="ARBA" id="ARBA00023180"/>
    </source>
</evidence>
<dbReference type="PANTHER" id="PTHR14437">
    <property type="entry name" value="TRANSMEMBRANE PROTEIN 168"/>
    <property type="match status" value="1"/>
</dbReference>
<gene>
    <name evidence="10" type="ORF">DEA37_0009841</name>
</gene>
<proteinExistence type="inferred from homology"/>
<feature type="transmembrane region" description="Helical" evidence="9">
    <location>
        <begin position="188"/>
        <end position="208"/>
    </location>
</feature>
<protein>
    <recommendedName>
        <fullName evidence="3">Transmembrane protein 168</fullName>
    </recommendedName>
</protein>
<feature type="transmembrane region" description="Helical" evidence="9">
    <location>
        <begin position="7"/>
        <end position="27"/>
    </location>
</feature>
<feature type="transmembrane region" description="Helical" evidence="9">
    <location>
        <begin position="89"/>
        <end position="108"/>
    </location>
</feature>
<evidence type="ECO:0000256" key="5">
    <source>
        <dbReference type="ARBA" id="ARBA00022989"/>
    </source>
</evidence>
<evidence type="ECO:0000256" key="4">
    <source>
        <dbReference type="ARBA" id="ARBA00022692"/>
    </source>
</evidence>
<dbReference type="AlphaFoldDB" id="A0A5J4NAZ5"/>
<name>A0A5J4NAZ5_9TREM</name>
<evidence type="ECO:0000256" key="8">
    <source>
        <dbReference type="ARBA" id="ARBA00023242"/>
    </source>
</evidence>
<reference evidence="10 11" key="1">
    <citation type="journal article" date="2019" name="Gigascience">
        <title>Whole-genome sequence of the oriental lung fluke Paragonimus westermani.</title>
        <authorList>
            <person name="Oey H."/>
            <person name="Zakrzewski M."/>
            <person name="Narain K."/>
            <person name="Devi K.R."/>
            <person name="Agatsuma T."/>
            <person name="Nawaratna S."/>
            <person name="Gobert G.N."/>
            <person name="Jones M.K."/>
            <person name="Ragan M.A."/>
            <person name="McManus D.P."/>
            <person name="Krause L."/>
        </authorList>
    </citation>
    <scope>NUCLEOTIDE SEQUENCE [LARGE SCALE GENOMIC DNA]</scope>
    <source>
        <strain evidence="10 11">IND2009</strain>
    </source>
</reference>
<comment type="subcellular location">
    <subcellularLocation>
        <location evidence="1">Nucleus membrane</location>
        <topology evidence="1">Multi-pass membrane protein</topology>
    </subcellularLocation>
</comment>
<feature type="transmembrane region" description="Helical" evidence="9">
    <location>
        <begin position="33"/>
        <end position="54"/>
    </location>
</feature>
<feature type="transmembrane region" description="Helical" evidence="9">
    <location>
        <begin position="120"/>
        <end position="152"/>
    </location>
</feature>
<evidence type="ECO:0000313" key="10">
    <source>
        <dbReference type="EMBL" id="KAA3672774.1"/>
    </source>
</evidence>
<evidence type="ECO:0000256" key="9">
    <source>
        <dbReference type="SAM" id="Phobius"/>
    </source>
</evidence>
<dbReference type="PANTHER" id="PTHR14437:SF2">
    <property type="entry name" value="TRANSMEMBRANE PROTEIN 168"/>
    <property type="match status" value="1"/>
</dbReference>